<dbReference type="AlphaFoldDB" id="A0A4Q7NCY2"/>
<dbReference type="OrthoDB" id="9177936at2"/>
<reference evidence="1 2" key="1">
    <citation type="submission" date="2019-02" db="EMBL/GenBank/DDBJ databases">
        <title>Genomic Encyclopedia of Type Strains, Phase IV (KMG-IV): sequencing the most valuable type-strain genomes for metagenomic binning, comparative biology and taxonomic classification.</title>
        <authorList>
            <person name="Goeker M."/>
        </authorList>
    </citation>
    <scope>NUCLEOTIDE SEQUENCE [LARGE SCALE GENOMIC DNA]</scope>
    <source>
        <strain evidence="1 2">K24</strain>
    </source>
</reference>
<dbReference type="EMBL" id="SGXC01000002">
    <property type="protein sequence ID" value="RZS80809.1"/>
    <property type="molecule type" value="Genomic_DNA"/>
</dbReference>
<sequence>MPVARRIANTALKLLYRYTHGPGQRHNERLWPHVSVERDAQGHVAGYAYRRRQLPLANASVGQGDSYGTGHIIACGPSINEIDYGRLSLSNVMGVNGAIALLDRYVVRFDYYCFNDTGFVRARPELVRRIVEQDLLLFTTPLCLWHLLQRMPPEALRCRLFLIENPQRRALLPARTMAQVRRDHPDSELAVFDSDRALGFSRDIRKGVFDVGTVAYTGLQIMAWLGFSEIVLHGVDLGNAATTARFYESPADRLPTTLDQYLPGHILPSFMRAAALLRESGVRIVNLSPGGALSGDMFHQRDWRTLAEG</sequence>
<gene>
    <name evidence="1" type="ORF">EV675_3422</name>
</gene>
<name>A0A4Q7NCY2_9BURK</name>
<accession>A0A4Q7NCY2</accession>
<proteinExistence type="predicted"/>
<dbReference type="RefSeq" id="WP_130358432.1">
    <property type="nucleotide sequence ID" value="NZ_SGXC01000002.1"/>
</dbReference>
<protein>
    <submittedName>
        <fullName evidence="1">Kdo-III transferase WaaZ</fullName>
    </submittedName>
</protein>
<dbReference type="Proteomes" id="UP000292445">
    <property type="component" value="Unassembled WGS sequence"/>
</dbReference>
<comment type="caution">
    <text evidence="1">The sequence shown here is derived from an EMBL/GenBank/DDBJ whole genome shotgun (WGS) entry which is preliminary data.</text>
</comment>
<evidence type="ECO:0000313" key="1">
    <source>
        <dbReference type="EMBL" id="RZS80809.1"/>
    </source>
</evidence>
<dbReference type="GO" id="GO:0016740">
    <property type="term" value="F:transferase activity"/>
    <property type="evidence" value="ECO:0007669"/>
    <property type="project" value="UniProtKB-KW"/>
</dbReference>
<keyword evidence="2" id="KW-1185">Reference proteome</keyword>
<evidence type="ECO:0000313" key="2">
    <source>
        <dbReference type="Proteomes" id="UP000292445"/>
    </source>
</evidence>
<organism evidence="1 2">
    <name type="scientific">Pigmentiphaga kullae</name>
    <dbReference type="NCBI Taxonomy" id="151784"/>
    <lineage>
        <taxon>Bacteria</taxon>
        <taxon>Pseudomonadati</taxon>
        <taxon>Pseudomonadota</taxon>
        <taxon>Betaproteobacteria</taxon>
        <taxon>Burkholderiales</taxon>
        <taxon>Alcaligenaceae</taxon>
        <taxon>Pigmentiphaga</taxon>
    </lineage>
</organism>
<keyword evidence="1" id="KW-0808">Transferase</keyword>